<dbReference type="SMART" id="SM00060">
    <property type="entry name" value="FN3"/>
    <property type="match status" value="2"/>
</dbReference>
<dbReference type="RefSeq" id="WP_148781584.1">
    <property type="nucleotide sequence ID" value="NZ_VNHU01000002.1"/>
</dbReference>
<proteinExistence type="predicted"/>
<feature type="signal peptide" evidence="2">
    <location>
        <begin position="1"/>
        <end position="19"/>
    </location>
</feature>
<gene>
    <name evidence="4" type="ORF">BD809_102186</name>
</gene>
<reference evidence="4 5" key="1">
    <citation type="submission" date="2019-07" db="EMBL/GenBank/DDBJ databases">
        <title>Genomic Encyclopedia of Archaeal and Bacterial Type Strains, Phase II (KMG-II): from individual species to whole genera.</title>
        <authorList>
            <person name="Goeker M."/>
        </authorList>
    </citation>
    <scope>NUCLEOTIDE SEQUENCE [LARGE SCALE GENOMIC DNA]</scope>
    <source>
        <strain evidence="4 5">DSM 17527</strain>
    </source>
</reference>
<protein>
    <submittedName>
        <fullName evidence="4">Fibronectin type III domain protein</fullName>
    </submittedName>
</protein>
<dbReference type="OrthoDB" id="1521695at2"/>
<evidence type="ECO:0000256" key="1">
    <source>
        <dbReference type="SAM" id="MobiDB-lite"/>
    </source>
</evidence>
<organism evidence="4 5">
    <name type="scientific">Aquimarina intermedia</name>
    <dbReference type="NCBI Taxonomy" id="350814"/>
    <lineage>
        <taxon>Bacteria</taxon>
        <taxon>Pseudomonadati</taxon>
        <taxon>Bacteroidota</taxon>
        <taxon>Flavobacteriia</taxon>
        <taxon>Flavobacteriales</taxon>
        <taxon>Flavobacteriaceae</taxon>
        <taxon>Aquimarina</taxon>
    </lineage>
</organism>
<dbReference type="Gene3D" id="2.60.40.10">
    <property type="entry name" value="Immunoglobulins"/>
    <property type="match status" value="1"/>
</dbReference>
<comment type="caution">
    <text evidence="4">The sequence shown here is derived from an EMBL/GenBank/DDBJ whole genome shotgun (WGS) entry which is preliminary data.</text>
</comment>
<dbReference type="SUPFAM" id="SSF49265">
    <property type="entry name" value="Fibronectin type III"/>
    <property type="match status" value="1"/>
</dbReference>
<sequence>MKKQLLFFLCLLQVALVFSQNYPVRVTPQGIPPYPNSLSAYDNTDQLRSPINLLIEFNDLTAASRAVQLKISIEGTNITATSKAVITGVPNIILDAGFPLRLTNAELAPYFALQNLQGVSAQQYNNTLPDGLYRICFEVFDAFNGNKLSNTGCTNIFLVSSDPPFLNRPENRTNLTEQNPTNILFQWTPRHAGVPNVSYEFSLVEIWDRYADPQAVFLASPPIYQDITTATNLLYGPIQPLLLPGKRYAWRVRAIATNAGEEVSVFKNNGYSEIFWFDHASDCTPVTAVQVQDATLTTATISWIGQPEHLDYTIKYREKDGNRWYTKTTPRDYITIEEFRPDTVYEFVVLGNCDSESYGESPLKEFRTLTQELAEYTDCGIAPEDVDLSNQELLTELRKNDVFTAGDFPVYVKKVSGSTTFSGEGYISTPWLATVRIPVTFDNIKINTDKKLVDGFVITTYDPNWGSILDADAVIEEATGDPGDKNVIKVDFDIIDVQVSKDGKTVTLIGSDGQEVVREGGKDVVYQDSKGENWEVSADGTVKNSQQADGGPATKETTAGMGGSGVNEITSTDVRVDFEKGNGYYAFDPYPTVTTGTLKDAYTTIDIAGGGTYYPPYKAISNLPGHPTDILLATATFQNSEYTTEDIVFKTKEGTEIPAEWVDTTATLTLEKKFDFVKEEIIATVKPKDTTQQYTIAGTANYWHLASQEVTDINVKLISVNGASLDGIRERINQIYNPAGINFEVTEASTLAISDPTIDVGNSTLLSQYTDGEKAWIEQFKALGTYERDTYYLFVTDIPPTDADTDGFMPLKRQFGFVFAGQDKGRTAAHELGHGVFGLEHTFTEYNTDQAATNLLMDYGNGTAFTHMDWEKMHAPGLQLYWFQGDEDGENRINDGIDILGNIITKVEYDKSKIKLIGVTSNTYPYLRGGYRSFSIDKEELIDEYKPKTKGNKVVYVNSEGELMPYSVLTTTSGVAKIKVLNDNCSYNAAELYWEKDQISGVEKIINKIKQEITNQKPKWKSYPLYKPDPSCLVVNSLTDLIKKDRDQSKCSPEYIKEGVEKLGSLFSNPDYEIEDLVSLIAEEGLCISSIRAVITQDKFSAISKIGNSDEFFWENKEIAILRLMAAISSQDYKEFISLLGEDDNQLLLNLIDKIQDRSINPWDGDNFTSFIGALCSIYAVYPDVWKSKVANEENNKIFGQIISLNPFEFKYESYGNSIPLLTALNKARFEGKFNSVKDIEITRWKYFLPSRSIPTWAKDTDFEPILLDPLDPVIIYTDNNLLLVSTVLDSSAEIGNNIYIVPALFLEFKDQKEFNDAVEKGSIITLDVATIFLSGGTALATKVHWARRVWASMEVAGAIGSIATNTIPNLSPEAKKAVDAYNIAMSLIGFKNLGKGIYNYSKTLPTTIKEAFKNNKNIRAIVLAKYLDWKTATKNLDNLSSAERELISDQANVWKSLGFVDDIDDLLKRIDDFKTRIKGLNEGQGLPNLVNKFDDLDDITKSKFLGDFENASDWALNEINKSSSSAFEGWKKYASEIKGRRQYTAPNDKDISDVKKSLTDPQEIRLVENVDDIEMPFKDSSFVCAGGYHPSIDSGEIITHYNLKGVENEYVATQKYKTFLENELTSFIISEKIDLLNLIRTDKSKGGELYKKIYEIIPEKFSKIDGASQAGSHAEVRVFNEILKKMTANGIPLNDTELSKIRIFIKNKNGRNMCRCPHCYYLIGDKVKIIGNE</sequence>
<keyword evidence="2" id="KW-0732">Signal</keyword>
<dbReference type="InterPro" id="IPR013783">
    <property type="entry name" value="Ig-like_fold"/>
</dbReference>
<evidence type="ECO:0000256" key="2">
    <source>
        <dbReference type="SAM" id="SignalP"/>
    </source>
</evidence>
<evidence type="ECO:0000259" key="3">
    <source>
        <dbReference type="PROSITE" id="PS50853"/>
    </source>
</evidence>
<dbReference type="CDD" id="cd00063">
    <property type="entry name" value="FN3"/>
    <property type="match status" value="1"/>
</dbReference>
<dbReference type="GO" id="GO:0008237">
    <property type="term" value="F:metallopeptidase activity"/>
    <property type="evidence" value="ECO:0007669"/>
    <property type="project" value="InterPro"/>
</dbReference>
<dbReference type="InterPro" id="IPR003961">
    <property type="entry name" value="FN3_dom"/>
</dbReference>
<name>A0A5S5CD99_9FLAO</name>
<feature type="region of interest" description="Disordered" evidence="1">
    <location>
        <begin position="538"/>
        <end position="568"/>
    </location>
</feature>
<evidence type="ECO:0000313" key="5">
    <source>
        <dbReference type="Proteomes" id="UP000324376"/>
    </source>
</evidence>
<dbReference type="PROSITE" id="PS50853">
    <property type="entry name" value="FN3"/>
    <property type="match status" value="1"/>
</dbReference>
<dbReference type="InterPro" id="IPR024079">
    <property type="entry name" value="MetalloPept_cat_dom_sf"/>
</dbReference>
<dbReference type="Proteomes" id="UP000324376">
    <property type="component" value="Unassembled WGS sequence"/>
</dbReference>
<dbReference type="Gene3D" id="3.40.390.10">
    <property type="entry name" value="Collagenase (Catalytic Domain)"/>
    <property type="match status" value="1"/>
</dbReference>
<dbReference type="EMBL" id="VNHU01000002">
    <property type="protein sequence ID" value="TYP75973.1"/>
    <property type="molecule type" value="Genomic_DNA"/>
</dbReference>
<keyword evidence="5" id="KW-1185">Reference proteome</keyword>
<dbReference type="SUPFAM" id="SSF55486">
    <property type="entry name" value="Metalloproteases ('zincins'), catalytic domain"/>
    <property type="match status" value="1"/>
</dbReference>
<feature type="domain" description="Fibronectin type-III" evidence="3">
    <location>
        <begin position="285"/>
        <end position="373"/>
    </location>
</feature>
<dbReference type="InterPro" id="IPR036116">
    <property type="entry name" value="FN3_sf"/>
</dbReference>
<evidence type="ECO:0000313" key="4">
    <source>
        <dbReference type="EMBL" id="TYP75973.1"/>
    </source>
</evidence>
<accession>A0A5S5CD99</accession>
<feature type="chain" id="PRO_5024450690" evidence="2">
    <location>
        <begin position="20"/>
        <end position="1734"/>
    </location>
</feature>